<reference evidence="2 3" key="1">
    <citation type="submission" date="2016-07" db="EMBL/GenBank/DDBJ databases">
        <title>Comparative genomics of the Campylobacter concisus group.</title>
        <authorList>
            <person name="Miller W.G."/>
            <person name="Yee E."/>
            <person name="Chapman M.H."/>
            <person name="Huynh S."/>
            <person name="Bono J.L."/>
            <person name="On S.L.W."/>
            <person name="StLeger J."/>
            <person name="Foster G."/>
            <person name="Parker C.T."/>
        </authorList>
    </citation>
    <scope>NUCLEOTIDE SEQUENCE [LARGE SCALE GENOMIC DNA]</scope>
    <source>
        <strain evidence="2 3">ATCC 33238</strain>
    </source>
</reference>
<evidence type="ECO:0000313" key="2">
    <source>
        <dbReference type="EMBL" id="QCD46214.1"/>
    </source>
</evidence>
<gene>
    <name evidence="2" type="ORF">CRECT_0524</name>
</gene>
<keyword evidence="1" id="KW-0175">Coiled coil</keyword>
<organism evidence="2 3">
    <name type="scientific">Campylobacter rectus</name>
    <name type="common">Wolinella recta</name>
    <dbReference type="NCBI Taxonomy" id="203"/>
    <lineage>
        <taxon>Bacteria</taxon>
        <taxon>Pseudomonadati</taxon>
        <taxon>Campylobacterota</taxon>
        <taxon>Epsilonproteobacteria</taxon>
        <taxon>Campylobacterales</taxon>
        <taxon>Campylobacteraceae</taxon>
        <taxon>Campylobacter</taxon>
    </lineage>
</organism>
<evidence type="ECO:0000313" key="3">
    <source>
        <dbReference type="Proteomes" id="UP000502377"/>
    </source>
</evidence>
<dbReference type="Proteomes" id="UP000502377">
    <property type="component" value="Chromosome"/>
</dbReference>
<evidence type="ECO:0000256" key="1">
    <source>
        <dbReference type="SAM" id="Coils"/>
    </source>
</evidence>
<proteinExistence type="predicted"/>
<protein>
    <submittedName>
        <fullName evidence="2">Uncharacterized protein</fullName>
    </submittedName>
</protein>
<sequence length="136" mass="15582">MRKVAAHFIYFTEADARVLKRLSQRRNESKSAVIRKLVHVEKYADVLERIETNNEIISEFLREFGRLGVNLNQIAYHLNANITGPEEAKNDLEKNMRGFAIAIKELSAKMEDLKIKIDVKHTKTPSGEEEKGDENG</sequence>
<dbReference type="EMBL" id="CP012543">
    <property type="protein sequence ID" value="QCD46214.1"/>
    <property type="molecule type" value="Genomic_DNA"/>
</dbReference>
<dbReference type="KEGG" id="crx:CRECT_0524"/>
<name>A0A6G5QKU0_CAMRE</name>
<dbReference type="AlphaFoldDB" id="A0A6G5QKU0"/>
<feature type="coiled-coil region" evidence="1">
    <location>
        <begin position="89"/>
        <end position="123"/>
    </location>
</feature>
<dbReference type="RefSeq" id="WP_004319324.1">
    <property type="nucleotide sequence ID" value="NZ_CAUTXX010000011.1"/>
</dbReference>
<accession>A0A6G5QKU0</accession>